<name>A0A8J4DIS1_9ACTN</name>
<proteinExistence type="predicted"/>
<feature type="domain" description="DUF5655" evidence="1">
    <location>
        <begin position="17"/>
        <end position="117"/>
    </location>
</feature>
<dbReference type="EMBL" id="BOOY01000010">
    <property type="protein sequence ID" value="GIJ02473.1"/>
    <property type="molecule type" value="Genomic_DNA"/>
</dbReference>
<protein>
    <recommendedName>
        <fullName evidence="1">DUF5655 domain-containing protein</fullName>
    </recommendedName>
</protein>
<sequence>MAQTTPEEFFAEVGEGLTVFRHVDDLVRRVAPDVTVRVSKSQVAFRRRRGFAFLWLPGQYLAKPAADIVLSIALRRRLRSDRFKEIVHPAAGTWMHHLEIHSVRDVDDEVAGWLREAAGDAAAPGSARG</sequence>
<evidence type="ECO:0000313" key="3">
    <source>
        <dbReference type="Proteomes" id="UP000652013"/>
    </source>
</evidence>
<dbReference type="Pfam" id="PF18899">
    <property type="entry name" value="DUF5655"/>
    <property type="match status" value="1"/>
</dbReference>
<organism evidence="2 3">
    <name type="scientific">Spirilliplanes yamanashiensis</name>
    <dbReference type="NCBI Taxonomy" id="42233"/>
    <lineage>
        <taxon>Bacteria</taxon>
        <taxon>Bacillati</taxon>
        <taxon>Actinomycetota</taxon>
        <taxon>Actinomycetes</taxon>
        <taxon>Micromonosporales</taxon>
        <taxon>Micromonosporaceae</taxon>
        <taxon>Spirilliplanes</taxon>
    </lineage>
</organism>
<keyword evidence="3" id="KW-1185">Reference proteome</keyword>
<dbReference type="RefSeq" id="WP_203937779.1">
    <property type="nucleotide sequence ID" value="NZ_BAAAGJ010000012.1"/>
</dbReference>
<evidence type="ECO:0000259" key="1">
    <source>
        <dbReference type="Pfam" id="PF18899"/>
    </source>
</evidence>
<dbReference type="InterPro" id="IPR043714">
    <property type="entry name" value="DUF5655"/>
</dbReference>
<dbReference type="Proteomes" id="UP000652013">
    <property type="component" value="Unassembled WGS sequence"/>
</dbReference>
<comment type="caution">
    <text evidence="2">The sequence shown here is derived from an EMBL/GenBank/DDBJ whole genome shotgun (WGS) entry which is preliminary data.</text>
</comment>
<gene>
    <name evidence="2" type="ORF">Sya03_18250</name>
</gene>
<dbReference type="AlphaFoldDB" id="A0A8J4DIS1"/>
<accession>A0A8J4DIS1</accession>
<reference evidence="2" key="1">
    <citation type="submission" date="2021-01" db="EMBL/GenBank/DDBJ databases">
        <title>Whole genome shotgun sequence of Spirilliplanes yamanashiensis NBRC 15828.</title>
        <authorList>
            <person name="Komaki H."/>
            <person name="Tamura T."/>
        </authorList>
    </citation>
    <scope>NUCLEOTIDE SEQUENCE</scope>
    <source>
        <strain evidence="2">NBRC 15828</strain>
    </source>
</reference>
<evidence type="ECO:0000313" key="2">
    <source>
        <dbReference type="EMBL" id="GIJ02473.1"/>
    </source>
</evidence>